<protein>
    <submittedName>
        <fullName evidence="2">Uma2 family endonuclease</fullName>
    </submittedName>
</protein>
<name>A0ABY9WHY8_9BACT</name>
<gene>
    <name evidence="2" type="ORF">F0U60_00805</name>
</gene>
<keyword evidence="3" id="KW-1185">Reference proteome</keyword>
<dbReference type="CDD" id="cd06260">
    <property type="entry name" value="DUF820-like"/>
    <property type="match status" value="1"/>
</dbReference>
<evidence type="ECO:0000259" key="1">
    <source>
        <dbReference type="Pfam" id="PF05685"/>
    </source>
</evidence>
<dbReference type="Pfam" id="PF05685">
    <property type="entry name" value="Uma2"/>
    <property type="match status" value="1"/>
</dbReference>
<sequence>MHSPDILESGLVAPRRFRLDEYHRLIDVGVLGEDERVELLEGVIVEMTPQGRPHALVISRLNRFMSRVLGEAYSVRPQLPLSLGDDSEPEPDLAVVTRHEEETAQAHPRSALLVVEVADDSLRRDRLLKGRIYARARVPEYWVVDVTGRAIEVYSDPDVDAGRYRTMRTLGVGEMLSCTTLPGLSLPVAELFA</sequence>
<dbReference type="InterPro" id="IPR008538">
    <property type="entry name" value="Uma2"/>
</dbReference>
<dbReference type="EMBL" id="CP043494">
    <property type="protein sequence ID" value="WNG42799.1"/>
    <property type="molecule type" value="Genomic_DNA"/>
</dbReference>
<dbReference type="PANTHER" id="PTHR35400:SF1">
    <property type="entry name" value="SLR1083 PROTEIN"/>
    <property type="match status" value="1"/>
</dbReference>
<dbReference type="Proteomes" id="UP001611383">
    <property type="component" value="Chromosome"/>
</dbReference>
<organism evidence="2 3">
    <name type="scientific">Archangium minus</name>
    <dbReference type="NCBI Taxonomy" id="83450"/>
    <lineage>
        <taxon>Bacteria</taxon>
        <taxon>Pseudomonadati</taxon>
        <taxon>Myxococcota</taxon>
        <taxon>Myxococcia</taxon>
        <taxon>Myxococcales</taxon>
        <taxon>Cystobacterineae</taxon>
        <taxon>Archangiaceae</taxon>
        <taxon>Archangium</taxon>
    </lineage>
</organism>
<keyword evidence="2" id="KW-0255">Endonuclease</keyword>
<evidence type="ECO:0000313" key="3">
    <source>
        <dbReference type="Proteomes" id="UP001611383"/>
    </source>
</evidence>
<reference evidence="2 3" key="1">
    <citation type="submission" date="2019-08" db="EMBL/GenBank/DDBJ databases">
        <title>Archangium and Cystobacter genomes.</title>
        <authorList>
            <person name="Chen I.-C.K."/>
            <person name="Wielgoss S."/>
        </authorList>
    </citation>
    <scope>NUCLEOTIDE SEQUENCE [LARGE SCALE GENOMIC DNA]</scope>
    <source>
        <strain evidence="2 3">Cbm 6</strain>
    </source>
</reference>
<dbReference type="Gene3D" id="3.90.1570.10">
    <property type="entry name" value="tt1808, chain A"/>
    <property type="match status" value="1"/>
</dbReference>
<dbReference type="RefSeq" id="WP_395812884.1">
    <property type="nucleotide sequence ID" value="NZ_CP043494.1"/>
</dbReference>
<dbReference type="InterPro" id="IPR011335">
    <property type="entry name" value="Restrct_endonuc-II-like"/>
</dbReference>
<keyword evidence="2" id="KW-0540">Nuclease</keyword>
<keyword evidence="2" id="KW-0378">Hydrolase</keyword>
<dbReference type="SUPFAM" id="SSF52980">
    <property type="entry name" value="Restriction endonuclease-like"/>
    <property type="match status" value="1"/>
</dbReference>
<evidence type="ECO:0000313" key="2">
    <source>
        <dbReference type="EMBL" id="WNG42799.1"/>
    </source>
</evidence>
<dbReference type="PANTHER" id="PTHR35400">
    <property type="entry name" value="SLR1083 PROTEIN"/>
    <property type="match status" value="1"/>
</dbReference>
<dbReference type="InterPro" id="IPR012296">
    <property type="entry name" value="Nuclease_put_TT1808"/>
</dbReference>
<feature type="domain" description="Putative restriction endonuclease" evidence="1">
    <location>
        <begin position="20"/>
        <end position="189"/>
    </location>
</feature>
<accession>A0ABY9WHY8</accession>
<dbReference type="GO" id="GO:0004519">
    <property type="term" value="F:endonuclease activity"/>
    <property type="evidence" value="ECO:0007669"/>
    <property type="project" value="UniProtKB-KW"/>
</dbReference>
<proteinExistence type="predicted"/>